<dbReference type="GO" id="GO:0035251">
    <property type="term" value="F:UDP-glucosyltransferase activity"/>
    <property type="evidence" value="ECO:0007669"/>
    <property type="project" value="TreeGrafter"/>
</dbReference>
<keyword evidence="7" id="KW-1185">Reference proteome</keyword>
<comment type="similarity">
    <text evidence="1 3">Belongs to the UDP-glycosyltransferase family.</text>
</comment>
<feature type="compositionally biased region" description="Basic and acidic residues" evidence="5">
    <location>
        <begin position="16"/>
        <end position="49"/>
    </location>
</feature>
<evidence type="ECO:0000256" key="3">
    <source>
        <dbReference type="RuleBase" id="RU003718"/>
    </source>
</evidence>
<gene>
    <name evidence="6" type="ORF">U9M48_044460</name>
</gene>
<evidence type="ECO:0000256" key="4">
    <source>
        <dbReference type="RuleBase" id="RU362057"/>
    </source>
</evidence>
<dbReference type="CDD" id="cd03784">
    <property type="entry name" value="GT1_Gtf-like"/>
    <property type="match status" value="1"/>
</dbReference>
<evidence type="ECO:0000313" key="6">
    <source>
        <dbReference type="EMBL" id="WVZ99113.1"/>
    </source>
</evidence>
<name>A0AAQ3UX36_PASNO</name>
<reference evidence="6 7" key="1">
    <citation type="submission" date="2024-02" db="EMBL/GenBank/DDBJ databases">
        <title>High-quality chromosome-scale genome assembly of Pensacola bahiagrass (Paspalum notatum Flugge var. saurae).</title>
        <authorList>
            <person name="Vega J.M."/>
            <person name="Podio M."/>
            <person name="Orjuela J."/>
            <person name="Siena L.A."/>
            <person name="Pessino S.C."/>
            <person name="Combes M.C."/>
            <person name="Mariac C."/>
            <person name="Albertini E."/>
            <person name="Pupilli F."/>
            <person name="Ortiz J.P.A."/>
            <person name="Leblanc O."/>
        </authorList>
    </citation>
    <scope>NUCLEOTIDE SEQUENCE [LARGE SCALE GENOMIC DNA]</scope>
    <source>
        <strain evidence="6">R1</strain>
        <tissue evidence="6">Leaf</tissue>
    </source>
</reference>
<feature type="region of interest" description="Disordered" evidence="5">
    <location>
        <begin position="1"/>
        <end position="56"/>
    </location>
</feature>
<protein>
    <recommendedName>
        <fullName evidence="4">Glycosyltransferase</fullName>
        <ecNumber evidence="4">2.4.1.-</ecNumber>
    </recommendedName>
</protein>
<evidence type="ECO:0000313" key="7">
    <source>
        <dbReference type="Proteomes" id="UP001341281"/>
    </source>
</evidence>
<evidence type="ECO:0000256" key="2">
    <source>
        <dbReference type="ARBA" id="ARBA00022679"/>
    </source>
</evidence>
<evidence type="ECO:0000256" key="1">
    <source>
        <dbReference type="ARBA" id="ARBA00009995"/>
    </source>
</evidence>
<dbReference type="Gene3D" id="3.40.50.2000">
    <property type="entry name" value="Glycogen Phosphorylase B"/>
    <property type="match status" value="2"/>
</dbReference>
<dbReference type="Proteomes" id="UP001341281">
    <property type="component" value="Chromosome 10"/>
</dbReference>
<keyword evidence="2 3" id="KW-0808">Transferase</keyword>
<keyword evidence="3" id="KW-0328">Glycosyltransferase</keyword>
<dbReference type="Pfam" id="PF00201">
    <property type="entry name" value="UDPGT"/>
    <property type="match status" value="1"/>
</dbReference>
<accession>A0AAQ3UX36</accession>
<dbReference type="AlphaFoldDB" id="A0AAQ3UX36"/>
<sequence length="550" mass="59499">MADPGNGNPSADDMQEQERRREEEAKAAEERRLKEVHDKETDDRRRADMDNTVSHTAPADPFVNTLAVASAKQSKKLRILLIPFFATSHIGPHADFAVRLAVSRPGAVEPTVAVTPANVTMVRSALERHGPAASGLVKIATYPFPRVDGLAPGIENLSTAGDDAWRIDAAAINEVLSRPAQETLLREQFPDAVVTDYHFFWNHAIAAELGLPSGMFSVIGTFSTLVMRLLNGAVRDGGSESHDVAVPGLSGPEIRIPVKELPVFLRRTTEQAKHNPCNAALSRCLGVAFNTFADLEQDYSEMYMRVKSLKRVYCVGPVSLPLPPTASGTSESPCIRWLGSRPSCSVVYVCFGTYAAISGDQLRELALGLEASGTPFLWVVRADGWAPPDGWAERVGERGMLVRGWAPQTAILAHPAVGAFLTHCGSSSLLEAAAAGVPMLTWPLVFDQFIEERLVTDVLRIGERVWSGARSARYEERELVPADAVAQAVGRFLEPGGPGEAARSRARDLAVKAHAAVAEGGLSSRDVHSLIDDMIEARLPAEQPRRPLHP</sequence>
<dbReference type="InterPro" id="IPR035595">
    <property type="entry name" value="UDP_glycos_trans_CS"/>
</dbReference>
<dbReference type="FunFam" id="3.40.50.2000:FF:000063">
    <property type="entry name" value="Glycosyltransferase"/>
    <property type="match status" value="1"/>
</dbReference>
<dbReference type="SUPFAM" id="SSF53756">
    <property type="entry name" value="UDP-Glycosyltransferase/glycogen phosphorylase"/>
    <property type="match status" value="1"/>
</dbReference>
<dbReference type="EMBL" id="CP144754">
    <property type="protein sequence ID" value="WVZ99113.1"/>
    <property type="molecule type" value="Genomic_DNA"/>
</dbReference>
<organism evidence="6 7">
    <name type="scientific">Paspalum notatum var. saurae</name>
    <dbReference type="NCBI Taxonomy" id="547442"/>
    <lineage>
        <taxon>Eukaryota</taxon>
        <taxon>Viridiplantae</taxon>
        <taxon>Streptophyta</taxon>
        <taxon>Embryophyta</taxon>
        <taxon>Tracheophyta</taxon>
        <taxon>Spermatophyta</taxon>
        <taxon>Magnoliopsida</taxon>
        <taxon>Liliopsida</taxon>
        <taxon>Poales</taxon>
        <taxon>Poaceae</taxon>
        <taxon>PACMAD clade</taxon>
        <taxon>Panicoideae</taxon>
        <taxon>Andropogonodae</taxon>
        <taxon>Paspaleae</taxon>
        <taxon>Paspalinae</taxon>
        <taxon>Paspalum</taxon>
    </lineage>
</organism>
<dbReference type="PROSITE" id="PS00375">
    <property type="entry name" value="UDPGT"/>
    <property type="match status" value="1"/>
</dbReference>
<dbReference type="InterPro" id="IPR002213">
    <property type="entry name" value="UDP_glucos_trans"/>
</dbReference>
<proteinExistence type="inferred from homology"/>
<evidence type="ECO:0000256" key="5">
    <source>
        <dbReference type="SAM" id="MobiDB-lite"/>
    </source>
</evidence>
<dbReference type="PANTHER" id="PTHR48047:SF19">
    <property type="entry name" value="GLYCOSYLTRANSFERASE"/>
    <property type="match status" value="1"/>
</dbReference>
<dbReference type="PANTHER" id="PTHR48047">
    <property type="entry name" value="GLYCOSYLTRANSFERASE"/>
    <property type="match status" value="1"/>
</dbReference>
<dbReference type="EC" id="2.4.1.-" evidence="4"/>